<dbReference type="GO" id="GO:0003700">
    <property type="term" value="F:DNA-binding transcription factor activity"/>
    <property type="evidence" value="ECO:0007669"/>
    <property type="project" value="TreeGrafter"/>
</dbReference>
<evidence type="ECO:0000313" key="7">
    <source>
        <dbReference type="Proteomes" id="UP000477722"/>
    </source>
</evidence>
<accession>A0A6G4WUN3</accession>
<dbReference type="SUPFAM" id="SSF46689">
    <property type="entry name" value="Homeodomain-like"/>
    <property type="match status" value="1"/>
</dbReference>
<dbReference type="Proteomes" id="UP000477722">
    <property type="component" value="Unassembled WGS sequence"/>
</dbReference>
<dbReference type="PANTHER" id="PTHR30055:SF234">
    <property type="entry name" value="HTH-TYPE TRANSCRIPTIONAL REGULATOR BETI"/>
    <property type="match status" value="1"/>
</dbReference>
<dbReference type="Pfam" id="PF21935">
    <property type="entry name" value="TetR_C_45"/>
    <property type="match status" value="1"/>
</dbReference>
<dbReference type="InterPro" id="IPR054126">
    <property type="entry name" value="CprB_TetR_C"/>
</dbReference>
<dbReference type="AlphaFoldDB" id="A0A6G4WUN3"/>
<evidence type="ECO:0000256" key="1">
    <source>
        <dbReference type="ARBA" id="ARBA00023015"/>
    </source>
</evidence>
<evidence type="ECO:0000259" key="5">
    <source>
        <dbReference type="PROSITE" id="PS50977"/>
    </source>
</evidence>
<dbReference type="PRINTS" id="PR00455">
    <property type="entry name" value="HTHTETR"/>
</dbReference>
<dbReference type="InterPro" id="IPR036271">
    <property type="entry name" value="Tet_transcr_reg_TetR-rel_C_sf"/>
</dbReference>
<dbReference type="InterPro" id="IPR050109">
    <property type="entry name" value="HTH-type_TetR-like_transc_reg"/>
</dbReference>
<dbReference type="RefSeq" id="WP_165298623.1">
    <property type="nucleotide sequence ID" value="NZ_JAAKZZ010000086.1"/>
</dbReference>
<comment type="caution">
    <text evidence="6">The sequence shown here is derived from an EMBL/GenBank/DDBJ whole genome shotgun (WGS) entry which is preliminary data.</text>
</comment>
<evidence type="ECO:0000256" key="3">
    <source>
        <dbReference type="ARBA" id="ARBA00023163"/>
    </source>
</evidence>
<evidence type="ECO:0000313" key="6">
    <source>
        <dbReference type="EMBL" id="NGO68925.1"/>
    </source>
</evidence>
<feature type="domain" description="HTH tetR-type" evidence="5">
    <location>
        <begin position="8"/>
        <end position="68"/>
    </location>
</feature>
<organism evidence="6 7">
    <name type="scientific">Streptomyces boncukensis</name>
    <dbReference type="NCBI Taxonomy" id="2711219"/>
    <lineage>
        <taxon>Bacteria</taxon>
        <taxon>Bacillati</taxon>
        <taxon>Actinomycetota</taxon>
        <taxon>Actinomycetes</taxon>
        <taxon>Kitasatosporales</taxon>
        <taxon>Streptomycetaceae</taxon>
        <taxon>Streptomyces</taxon>
    </lineage>
</organism>
<name>A0A6G4WUN3_9ACTN</name>
<protein>
    <submittedName>
        <fullName evidence="6">TetR/AcrR family transcriptional regulator</fullName>
    </submittedName>
</protein>
<keyword evidence="3" id="KW-0804">Transcription</keyword>
<dbReference type="InterPro" id="IPR047923">
    <property type="entry name" value="ArpA-like"/>
</dbReference>
<dbReference type="PROSITE" id="PS50977">
    <property type="entry name" value="HTH_TETR_2"/>
    <property type="match status" value="1"/>
</dbReference>
<dbReference type="EMBL" id="JAAKZZ010000086">
    <property type="protein sequence ID" value="NGO68925.1"/>
    <property type="molecule type" value="Genomic_DNA"/>
</dbReference>
<dbReference type="PROSITE" id="PS01081">
    <property type="entry name" value="HTH_TETR_1"/>
    <property type="match status" value="1"/>
</dbReference>
<sequence length="216" mass="23933">MAQQERGLRTRRQVLEAAAEVFAELGYGASTISEIISRAGVTKGALYFHFTSKEELLQTVLDEQVRDFAVPERPSKLQEWADLGMLLAHRTFRDPLLRAGVRLSADSHIRERMVKGPWNSWITLSTGLLEQARARGELLPHVDPVETATFTLQSWVGVQLVVQASEGPEAMEARVATLFRHVLPAIAVPAVLVALDVSHDRGARIAVEMEYEPTAV</sequence>
<dbReference type="NCBIfam" id="NF041196">
    <property type="entry name" value="ScbR_bind_reg"/>
    <property type="match status" value="1"/>
</dbReference>
<reference evidence="6 7" key="1">
    <citation type="submission" date="2020-02" db="EMBL/GenBank/DDBJ databases">
        <title>Whole-genome analyses of novel actinobacteria.</title>
        <authorList>
            <person name="Sahin N."/>
            <person name="Tatar D."/>
        </authorList>
    </citation>
    <scope>NUCLEOTIDE SEQUENCE [LARGE SCALE GENOMIC DNA]</scope>
    <source>
        <strain evidence="6 7">SB3404</strain>
    </source>
</reference>
<keyword evidence="2 4" id="KW-0238">DNA-binding</keyword>
<feature type="DNA-binding region" description="H-T-H motif" evidence="4">
    <location>
        <begin position="31"/>
        <end position="50"/>
    </location>
</feature>
<dbReference type="SUPFAM" id="SSF48498">
    <property type="entry name" value="Tetracyclin repressor-like, C-terminal domain"/>
    <property type="match status" value="1"/>
</dbReference>
<dbReference type="InterPro" id="IPR023772">
    <property type="entry name" value="DNA-bd_HTH_TetR-type_CS"/>
</dbReference>
<dbReference type="InterPro" id="IPR001647">
    <property type="entry name" value="HTH_TetR"/>
</dbReference>
<keyword evidence="7" id="KW-1185">Reference proteome</keyword>
<gene>
    <name evidence="6" type="ORF">G5C65_11275</name>
</gene>
<dbReference type="InterPro" id="IPR009057">
    <property type="entry name" value="Homeodomain-like_sf"/>
</dbReference>
<keyword evidence="1" id="KW-0805">Transcription regulation</keyword>
<proteinExistence type="predicted"/>
<evidence type="ECO:0000256" key="4">
    <source>
        <dbReference type="PROSITE-ProRule" id="PRU00335"/>
    </source>
</evidence>
<dbReference type="Gene3D" id="1.10.357.10">
    <property type="entry name" value="Tetracycline Repressor, domain 2"/>
    <property type="match status" value="1"/>
</dbReference>
<evidence type="ECO:0000256" key="2">
    <source>
        <dbReference type="ARBA" id="ARBA00023125"/>
    </source>
</evidence>
<dbReference type="PANTHER" id="PTHR30055">
    <property type="entry name" value="HTH-TYPE TRANSCRIPTIONAL REGULATOR RUTR"/>
    <property type="match status" value="1"/>
</dbReference>
<dbReference type="Pfam" id="PF00440">
    <property type="entry name" value="TetR_N"/>
    <property type="match status" value="1"/>
</dbReference>
<dbReference type="GO" id="GO:0000976">
    <property type="term" value="F:transcription cis-regulatory region binding"/>
    <property type="evidence" value="ECO:0007669"/>
    <property type="project" value="TreeGrafter"/>
</dbReference>